<sequence>MSQGEWILRKAGLGELEEVLRLRLALMLELSEFETDSEQAAWVNVTRRYLEDALPEGRFHVWLAYVGDGAVACAGLTLFERPPAPTNLTGLEAYILNIYTEPEWRRRGISRRLLSELMEFARGLGAGRLWMHASEDGRPLYESVGFAPNPSTLEWEQPGGD</sequence>
<evidence type="ECO:0000256" key="2">
    <source>
        <dbReference type="ARBA" id="ARBA00023315"/>
    </source>
</evidence>
<comment type="caution">
    <text evidence="4">The sequence shown here is derived from an EMBL/GenBank/DDBJ whole genome shotgun (WGS) entry which is preliminary data.</text>
</comment>
<dbReference type="InterPro" id="IPR016181">
    <property type="entry name" value="Acyl_CoA_acyltransferase"/>
</dbReference>
<proteinExistence type="predicted"/>
<dbReference type="Gene3D" id="3.40.630.30">
    <property type="match status" value="1"/>
</dbReference>
<evidence type="ECO:0000313" key="4">
    <source>
        <dbReference type="EMBL" id="KFE68285.1"/>
    </source>
</evidence>
<dbReference type="STRING" id="394096.DB31_7522"/>
<gene>
    <name evidence="4" type="ORF">DB31_7522</name>
</gene>
<keyword evidence="2" id="KW-0012">Acyltransferase</keyword>
<reference evidence="4 5" key="1">
    <citation type="submission" date="2014-04" db="EMBL/GenBank/DDBJ databases">
        <title>Genome assembly of Hyalangium minutum DSM 14724.</title>
        <authorList>
            <person name="Sharma G."/>
            <person name="Subramanian S."/>
        </authorList>
    </citation>
    <scope>NUCLEOTIDE SEQUENCE [LARGE SCALE GENOMIC DNA]</scope>
    <source>
        <strain evidence="4 5">DSM 14724</strain>
    </source>
</reference>
<dbReference type="RefSeq" id="WP_044188917.1">
    <property type="nucleotide sequence ID" value="NZ_JMCB01000006.1"/>
</dbReference>
<dbReference type="PROSITE" id="PS51186">
    <property type="entry name" value="GNAT"/>
    <property type="match status" value="1"/>
</dbReference>
<organism evidence="4 5">
    <name type="scientific">Hyalangium minutum</name>
    <dbReference type="NCBI Taxonomy" id="394096"/>
    <lineage>
        <taxon>Bacteria</taxon>
        <taxon>Pseudomonadati</taxon>
        <taxon>Myxococcota</taxon>
        <taxon>Myxococcia</taxon>
        <taxon>Myxococcales</taxon>
        <taxon>Cystobacterineae</taxon>
        <taxon>Archangiaceae</taxon>
        <taxon>Hyalangium</taxon>
    </lineage>
</organism>
<accession>A0A085WKS2</accession>
<evidence type="ECO:0000259" key="3">
    <source>
        <dbReference type="PROSITE" id="PS51186"/>
    </source>
</evidence>
<keyword evidence="5" id="KW-1185">Reference proteome</keyword>
<protein>
    <submittedName>
        <fullName evidence="4">Histone acetyltransferase HPA2</fullName>
    </submittedName>
</protein>
<dbReference type="InterPro" id="IPR000182">
    <property type="entry name" value="GNAT_dom"/>
</dbReference>
<dbReference type="GO" id="GO:0016747">
    <property type="term" value="F:acyltransferase activity, transferring groups other than amino-acyl groups"/>
    <property type="evidence" value="ECO:0007669"/>
    <property type="project" value="InterPro"/>
</dbReference>
<dbReference type="Proteomes" id="UP000028725">
    <property type="component" value="Unassembled WGS sequence"/>
</dbReference>
<dbReference type="Pfam" id="PF00583">
    <property type="entry name" value="Acetyltransf_1"/>
    <property type="match status" value="1"/>
</dbReference>
<dbReference type="InterPro" id="IPR050832">
    <property type="entry name" value="Bact_Acetyltransf"/>
</dbReference>
<evidence type="ECO:0000313" key="5">
    <source>
        <dbReference type="Proteomes" id="UP000028725"/>
    </source>
</evidence>
<dbReference type="SUPFAM" id="SSF55729">
    <property type="entry name" value="Acyl-CoA N-acyltransferases (Nat)"/>
    <property type="match status" value="1"/>
</dbReference>
<dbReference type="CDD" id="cd04301">
    <property type="entry name" value="NAT_SF"/>
    <property type="match status" value="1"/>
</dbReference>
<dbReference type="PANTHER" id="PTHR43877">
    <property type="entry name" value="AMINOALKYLPHOSPHONATE N-ACETYLTRANSFERASE-RELATED-RELATED"/>
    <property type="match status" value="1"/>
</dbReference>
<evidence type="ECO:0000256" key="1">
    <source>
        <dbReference type="ARBA" id="ARBA00022679"/>
    </source>
</evidence>
<dbReference type="AlphaFoldDB" id="A0A085WKS2"/>
<feature type="domain" description="N-acetyltransferase" evidence="3">
    <location>
        <begin position="17"/>
        <end position="161"/>
    </location>
</feature>
<dbReference type="OrthoDB" id="5393364at2"/>
<name>A0A085WKS2_9BACT</name>
<dbReference type="EMBL" id="JMCB01000006">
    <property type="protein sequence ID" value="KFE68285.1"/>
    <property type="molecule type" value="Genomic_DNA"/>
</dbReference>
<keyword evidence="1 4" id="KW-0808">Transferase</keyword>